<dbReference type="Proteomes" id="UP000799291">
    <property type="component" value="Unassembled WGS sequence"/>
</dbReference>
<keyword evidence="2" id="KW-1185">Reference proteome</keyword>
<gene>
    <name evidence="1" type="ORF">K458DRAFT_417243</name>
</gene>
<name>A0A6G1J3S3_9PLEO</name>
<protein>
    <submittedName>
        <fullName evidence="1">Uncharacterized protein</fullName>
    </submittedName>
</protein>
<evidence type="ECO:0000313" key="1">
    <source>
        <dbReference type="EMBL" id="KAF2685166.1"/>
    </source>
</evidence>
<dbReference type="EMBL" id="MU005579">
    <property type="protein sequence ID" value="KAF2685166.1"/>
    <property type="molecule type" value="Genomic_DNA"/>
</dbReference>
<proteinExistence type="predicted"/>
<organism evidence="1 2">
    <name type="scientific">Lentithecium fluviatile CBS 122367</name>
    <dbReference type="NCBI Taxonomy" id="1168545"/>
    <lineage>
        <taxon>Eukaryota</taxon>
        <taxon>Fungi</taxon>
        <taxon>Dikarya</taxon>
        <taxon>Ascomycota</taxon>
        <taxon>Pezizomycotina</taxon>
        <taxon>Dothideomycetes</taxon>
        <taxon>Pleosporomycetidae</taxon>
        <taxon>Pleosporales</taxon>
        <taxon>Massarineae</taxon>
        <taxon>Lentitheciaceae</taxon>
        <taxon>Lentithecium</taxon>
    </lineage>
</organism>
<sequence>MWAYEHGSSVFSAMLAFKASSHPNSKRPRGSKTEIGGRKEMIKVLMIGSLLLCSSSCHMLTNQPRNEGRRK</sequence>
<dbReference type="AlphaFoldDB" id="A0A6G1J3S3"/>
<reference evidence="1" key="1">
    <citation type="journal article" date="2020" name="Stud. Mycol.">
        <title>101 Dothideomycetes genomes: a test case for predicting lifestyles and emergence of pathogens.</title>
        <authorList>
            <person name="Haridas S."/>
            <person name="Albert R."/>
            <person name="Binder M."/>
            <person name="Bloem J."/>
            <person name="Labutti K."/>
            <person name="Salamov A."/>
            <person name="Andreopoulos B."/>
            <person name="Baker S."/>
            <person name="Barry K."/>
            <person name="Bills G."/>
            <person name="Bluhm B."/>
            <person name="Cannon C."/>
            <person name="Castanera R."/>
            <person name="Culley D."/>
            <person name="Daum C."/>
            <person name="Ezra D."/>
            <person name="Gonzalez J."/>
            <person name="Henrissat B."/>
            <person name="Kuo A."/>
            <person name="Liang C."/>
            <person name="Lipzen A."/>
            <person name="Lutzoni F."/>
            <person name="Magnuson J."/>
            <person name="Mondo S."/>
            <person name="Nolan M."/>
            <person name="Ohm R."/>
            <person name="Pangilinan J."/>
            <person name="Park H.-J."/>
            <person name="Ramirez L."/>
            <person name="Alfaro M."/>
            <person name="Sun H."/>
            <person name="Tritt A."/>
            <person name="Yoshinaga Y."/>
            <person name="Zwiers L.-H."/>
            <person name="Turgeon B."/>
            <person name="Goodwin S."/>
            <person name="Spatafora J."/>
            <person name="Crous P."/>
            <person name="Grigoriev I."/>
        </authorList>
    </citation>
    <scope>NUCLEOTIDE SEQUENCE</scope>
    <source>
        <strain evidence="1">CBS 122367</strain>
    </source>
</reference>
<evidence type="ECO:0000313" key="2">
    <source>
        <dbReference type="Proteomes" id="UP000799291"/>
    </source>
</evidence>
<accession>A0A6G1J3S3</accession>